<evidence type="ECO:0000256" key="4">
    <source>
        <dbReference type="ARBA" id="ARBA00023136"/>
    </source>
</evidence>
<gene>
    <name evidence="9" type="ORF">IFM89_005665</name>
</gene>
<dbReference type="InterPro" id="IPR033118">
    <property type="entry name" value="EXPERA"/>
</dbReference>
<dbReference type="Proteomes" id="UP000631114">
    <property type="component" value="Unassembled WGS sequence"/>
</dbReference>
<keyword evidence="10" id="KW-1185">Reference proteome</keyword>
<dbReference type="InterPro" id="IPR051987">
    <property type="entry name" value="Sigma-2_receptor-like"/>
</dbReference>
<evidence type="ECO:0000256" key="6">
    <source>
        <dbReference type="SAM" id="MobiDB-lite"/>
    </source>
</evidence>
<protein>
    <recommendedName>
        <fullName evidence="8">EXPERA domain-containing protein</fullName>
    </recommendedName>
</protein>
<evidence type="ECO:0000259" key="8">
    <source>
        <dbReference type="PROSITE" id="PS51751"/>
    </source>
</evidence>
<feature type="transmembrane region" description="Helical" evidence="7">
    <location>
        <begin position="12"/>
        <end position="31"/>
    </location>
</feature>
<name>A0A835GWI2_9MAGN</name>
<feature type="region of interest" description="Disordered" evidence="6">
    <location>
        <begin position="406"/>
        <end position="446"/>
    </location>
</feature>
<dbReference type="PANTHER" id="PTHR31204">
    <property type="entry name" value="SIGMA INTRACELLULAR RECEPTOR 2"/>
    <property type="match status" value="1"/>
</dbReference>
<accession>A0A835GWI2</accession>
<evidence type="ECO:0000256" key="1">
    <source>
        <dbReference type="ARBA" id="ARBA00004141"/>
    </source>
</evidence>
<reference evidence="9 10" key="1">
    <citation type="submission" date="2020-10" db="EMBL/GenBank/DDBJ databases">
        <title>The Coptis chinensis genome and diversification of protoberbering-type alkaloids.</title>
        <authorList>
            <person name="Wang B."/>
            <person name="Shu S."/>
            <person name="Song C."/>
            <person name="Liu Y."/>
        </authorList>
    </citation>
    <scope>NUCLEOTIDE SEQUENCE [LARGE SCALE GENOMIC DNA]</scope>
    <source>
        <strain evidence="9">HL-2020</strain>
        <tissue evidence="9">Leaf</tissue>
    </source>
</reference>
<evidence type="ECO:0000313" key="10">
    <source>
        <dbReference type="Proteomes" id="UP000631114"/>
    </source>
</evidence>
<feature type="compositionally biased region" description="Polar residues" evidence="6">
    <location>
        <begin position="406"/>
        <end position="430"/>
    </location>
</feature>
<evidence type="ECO:0000256" key="7">
    <source>
        <dbReference type="SAM" id="Phobius"/>
    </source>
</evidence>
<evidence type="ECO:0000313" key="9">
    <source>
        <dbReference type="EMBL" id="KAF9587790.1"/>
    </source>
</evidence>
<sequence length="482" mass="54519">MGVCKLVDAVLFIYFLFMAISTMLFHSDIFLPSHFFPDFLMEAKSWYLREYEDYLFIEKPHFLVGLVGVELLVQWPLSVANVYGIIAKKYWWVKDKIDNHVGKSVMRVLDSGVTLFTMNSIEEAIRLARMPPLRMNTGCITFQRWRSELNSIDVDDLKSNIKWIKFVGIPIHLKIHEVVTALAEVCGILKCIDDKSMYIDRTSVRVLVESVSINTLPRLISLLEKDRTFLIVEKEEAIFEVVNSTSRLEDELEVTSHSNGGSPYGQEYGANVRGSQNGTNFISNYSGGSTNGDGPLVNIRAAQSGTSLNTYPTDGPMCPVGNLNHVRSTQQGINHTSNLVQQDRSGTGETNTRVASLDQPHGSSPLVLAEAPNIPTSNSFDVFHFMCPEVEVGSTRENLRPWARNSEQMDNFNGPTKSNVVTRETTSEPIGSNRRKDFHRKVSSKSSCEHRRHKPLTWDCMGSQRHLHWWLFTKGKGRSRKR</sequence>
<evidence type="ECO:0000256" key="5">
    <source>
        <dbReference type="PROSITE-ProRule" id="PRU01087"/>
    </source>
</evidence>
<feature type="region of interest" description="Disordered" evidence="6">
    <location>
        <begin position="340"/>
        <end position="364"/>
    </location>
</feature>
<proteinExistence type="predicted"/>
<comment type="subcellular location">
    <subcellularLocation>
        <location evidence="1">Membrane</location>
        <topology evidence="1">Multi-pass membrane protein</topology>
    </subcellularLocation>
</comment>
<keyword evidence="2 5" id="KW-0812">Transmembrane</keyword>
<feature type="domain" description="EXPERA" evidence="8">
    <location>
        <begin position="7"/>
        <end position="147"/>
    </location>
</feature>
<dbReference type="PANTHER" id="PTHR31204:SF1">
    <property type="entry name" value="SIGMA INTRACELLULAR RECEPTOR 2"/>
    <property type="match status" value="1"/>
</dbReference>
<keyword evidence="3 5" id="KW-1133">Transmembrane helix</keyword>
<keyword evidence="4 5" id="KW-0472">Membrane</keyword>
<dbReference type="EMBL" id="JADFTS010000009">
    <property type="protein sequence ID" value="KAF9587790.1"/>
    <property type="molecule type" value="Genomic_DNA"/>
</dbReference>
<evidence type="ECO:0000256" key="3">
    <source>
        <dbReference type="ARBA" id="ARBA00022989"/>
    </source>
</evidence>
<dbReference type="OrthoDB" id="433124at2759"/>
<comment type="caution">
    <text evidence="9">The sequence shown here is derived from an EMBL/GenBank/DDBJ whole genome shotgun (WGS) entry which is preliminary data.</text>
</comment>
<feature type="compositionally biased region" description="Polar residues" evidence="6">
    <location>
        <begin position="340"/>
        <end position="354"/>
    </location>
</feature>
<dbReference type="PROSITE" id="PS51751">
    <property type="entry name" value="EXPERA"/>
    <property type="match status" value="1"/>
</dbReference>
<organism evidence="9 10">
    <name type="scientific">Coptis chinensis</name>
    <dbReference type="NCBI Taxonomy" id="261450"/>
    <lineage>
        <taxon>Eukaryota</taxon>
        <taxon>Viridiplantae</taxon>
        <taxon>Streptophyta</taxon>
        <taxon>Embryophyta</taxon>
        <taxon>Tracheophyta</taxon>
        <taxon>Spermatophyta</taxon>
        <taxon>Magnoliopsida</taxon>
        <taxon>Ranunculales</taxon>
        <taxon>Ranunculaceae</taxon>
        <taxon>Coptidoideae</taxon>
        <taxon>Coptis</taxon>
    </lineage>
</organism>
<dbReference type="GO" id="GO:0016020">
    <property type="term" value="C:membrane"/>
    <property type="evidence" value="ECO:0007669"/>
    <property type="project" value="UniProtKB-SubCell"/>
</dbReference>
<dbReference type="GO" id="GO:0005783">
    <property type="term" value="C:endoplasmic reticulum"/>
    <property type="evidence" value="ECO:0007669"/>
    <property type="project" value="TreeGrafter"/>
</dbReference>
<evidence type="ECO:0000256" key="2">
    <source>
        <dbReference type="ARBA" id="ARBA00022692"/>
    </source>
</evidence>
<dbReference type="AlphaFoldDB" id="A0A835GWI2"/>